<dbReference type="PROSITE" id="PS51194">
    <property type="entry name" value="HELICASE_CTER"/>
    <property type="match status" value="1"/>
</dbReference>
<dbReference type="Pfam" id="PF00271">
    <property type="entry name" value="Helicase_C"/>
    <property type="match status" value="1"/>
</dbReference>
<dbReference type="AlphaFoldDB" id="A0AAD9UQ73"/>
<feature type="domain" description="Helicase C-terminal" evidence="1">
    <location>
        <begin position="317"/>
        <end position="470"/>
    </location>
</feature>
<keyword evidence="3" id="KW-1185">Reference proteome</keyword>
<protein>
    <submittedName>
        <fullName evidence="2">Bifunctional P-loop containing nucleoside triphosphate hydrolase/Helicase</fullName>
    </submittedName>
</protein>
<dbReference type="GeneID" id="94335027"/>
<dbReference type="RefSeq" id="XP_067804568.1">
    <property type="nucleotide sequence ID" value="XM_067945777.1"/>
</dbReference>
<comment type="caution">
    <text evidence="2">The sequence shown here is derived from an EMBL/GenBank/DDBJ whole genome shotgun (WGS) entry which is preliminary data.</text>
</comment>
<name>A0AAD9UQ73_9APIC</name>
<gene>
    <name evidence="2" type="ORF">BdWA1_000729</name>
</gene>
<evidence type="ECO:0000259" key="1">
    <source>
        <dbReference type="PROSITE" id="PS51194"/>
    </source>
</evidence>
<reference evidence="2" key="1">
    <citation type="journal article" date="2023" name="Nat. Microbiol.">
        <title>Babesia duncani multi-omics identifies virulence factors and drug targets.</title>
        <authorList>
            <person name="Singh P."/>
            <person name="Lonardi S."/>
            <person name="Liang Q."/>
            <person name="Vydyam P."/>
            <person name="Khabirova E."/>
            <person name="Fang T."/>
            <person name="Gihaz S."/>
            <person name="Thekkiniath J."/>
            <person name="Munshi M."/>
            <person name="Abel S."/>
            <person name="Ciampossin L."/>
            <person name="Batugedara G."/>
            <person name="Gupta M."/>
            <person name="Lu X.M."/>
            <person name="Lenz T."/>
            <person name="Chakravarty S."/>
            <person name="Cornillot E."/>
            <person name="Hu Y."/>
            <person name="Ma W."/>
            <person name="Gonzalez L.M."/>
            <person name="Sanchez S."/>
            <person name="Estrada K."/>
            <person name="Sanchez-Flores A."/>
            <person name="Montero E."/>
            <person name="Harb O.S."/>
            <person name="Le Roch K.G."/>
            <person name="Mamoun C.B."/>
        </authorList>
    </citation>
    <scope>NUCLEOTIDE SEQUENCE</scope>
    <source>
        <strain evidence="2">WA1</strain>
    </source>
</reference>
<keyword evidence="2" id="KW-0378">Hydrolase</keyword>
<accession>A0AAD9UQ73</accession>
<dbReference type="Gene3D" id="3.40.50.300">
    <property type="entry name" value="P-loop containing nucleotide triphosphate hydrolases"/>
    <property type="match status" value="1"/>
</dbReference>
<dbReference type="EMBL" id="JALLKP010000001">
    <property type="protein sequence ID" value="KAK2197726.1"/>
    <property type="molecule type" value="Genomic_DNA"/>
</dbReference>
<proteinExistence type="predicted"/>
<organism evidence="2 3">
    <name type="scientific">Babesia duncani</name>
    <dbReference type="NCBI Taxonomy" id="323732"/>
    <lineage>
        <taxon>Eukaryota</taxon>
        <taxon>Sar</taxon>
        <taxon>Alveolata</taxon>
        <taxon>Apicomplexa</taxon>
        <taxon>Aconoidasida</taxon>
        <taxon>Piroplasmida</taxon>
        <taxon>Babesiidae</taxon>
        <taxon>Babesia</taxon>
    </lineage>
</organism>
<dbReference type="SUPFAM" id="SSF52540">
    <property type="entry name" value="P-loop containing nucleoside triphosphate hydrolases"/>
    <property type="match status" value="1"/>
</dbReference>
<evidence type="ECO:0000313" key="3">
    <source>
        <dbReference type="Proteomes" id="UP001214638"/>
    </source>
</evidence>
<dbReference type="InterPro" id="IPR027417">
    <property type="entry name" value="P-loop_NTPase"/>
</dbReference>
<evidence type="ECO:0000313" key="2">
    <source>
        <dbReference type="EMBL" id="KAK2197726.1"/>
    </source>
</evidence>
<dbReference type="KEGG" id="bdw:94335027"/>
<sequence length="652" mass="73962">MAKLFIDEFTGTDTPFLRRKSKNWIFYNDANTGKTSGYIIPLLYLYSLPSSCEKLTKTDKAYKPDGRALIVCSNTNDCKAIGSFMANLNPLLNCFVLQNDAECDYVNSKDAKNRSGQFYKNYIVRSLLDLNILSNDVSCDIIVTSLKRLERILGSKTNSISPQVLSSISFLIFDDFVPPKIDENGMDPFSELLNRTRKAKVQYSMASTDLYIACITSSLDDKFISYSKRFLSDFWLYDFKFGSSQRLVGGKRTDVLKLEIDLDEAANIQNVESGNLTNCSESMEHCICKVPGVNNSSNRIDVLKGLVYCYLDLPLFTCEPALYPIVKQPPAKHKCVIFVSNWNQKQRLVSSQYFQNVSVYLGRELDVFERANALTNFKNGTRPIMIATDASVYACNFDDVRYIFNLYPPRSFEAYKSRAAIAAKNPNSICITLYDNQEYASLCSMIKKLDKPVTVHLVPSEKYLQKHDLKWVGKITSELLKSCKSTINSYIPKSEELLERYGPGIVSLCLRMLVGNAQTTFTQDDEDSCILYSKSILTGKAGFTAITLVDPSQQTFKEPEDIKRILSEHNAIGKICKTERGFIFDISNRHLSKLGNISHDFPDVSIEMSTHIPQLFVSKEPKFSKHRVSISKLPWHSLKMRRLPLAKKRVIF</sequence>
<dbReference type="GO" id="GO:0016787">
    <property type="term" value="F:hydrolase activity"/>
    <property type="evidence" value="ECO:0007669"/>
    <property type="project" value="UniProtKB-KW"/>
</dbReference>
<dbReference type="Proteomes" id="UP001214638">
    <property type="component" value="Unassembled WGS sequence"/>
</dbReference>
<dbReference type="InterPro" id="IPR001650">
    <property type="entry name" value="Helicase_C-like"/>
</dbReference>